<dbReference type="NCBIfam" id="NF033689">
    <property type="entry name" value="N2Fix_CO_CowN"/>
    <property type="match status" value="1"/>
</dbReference>
<evidence type="ECO:0000313" key="2">
    <source>
        <dbReference type="EMBL" id="BCR04357.1"/>
    </source>
</evidence>
<organism evidence="2 3">
    <name type="scientific">Desulfuromonas versatilis</name>
    <dbReference type="NCBI Taxonomy" id="2802975"/>
    <lineage>
        <taxon>Bacteria</taxon>
        <taxon>Pseudomonadati</taxon>
        <taxon>Thermodesulfobacteriota</taxon>
        <taxon>Desulfuromonadia</taxon>
        <taxon>Desulfuromonadales</taxon>
        <taxon>Desulfuromonadaceae</taxon>
        <taxon>Desulfuromonas</taxon>
    </lineage>
</organism>
<dbReference type="Pfam" id="PF20543">
    <property type="entry name" value="CowN"/>
    <property type="match status" value="1"/>
</dbReference>
<evidence type="ECO:0000256" key="1">
    <source>
        <dbReference type="ARBA" id="ARBA00023231"/>
    </source>
</evidence>
<gene>
    <name evidence="2" type="ORF">DESUT3_14260</name>
</gene>
<protein>
    <recommendedName>
        <fullName evidence="4">CO weal-nitrogenase</fullName>
    </recommendedName>
</protein>
<dbReference type="EMBL" id="AP024355">
    <property type="protein sequence ID" value="BCR04357.1"/>
    <property type="molecule type" value="Genomic_DNA"/>
</dbReference>
<keyword evidence="1" id="KW-0535">Nitrogen fixation</keyword>
<accession>A0ABN6DX26</accession>
<dbReference type="HAMAP" id="MF_02117">
    <property type="entry name" value="CowN"/>
    <property type="match status" value="1"/>
</dbReference>
<dbReference type="InterPro" id="IPR024899">
    <property type="entry name" value="CowN"/>
</dbReference>
<keyword evidence="3" id="KW-1185">Reference proteome</keyword>
<dbReference type="RefSeq" id="WP_221251810.1">
    <property type="nucleotide sequence ID" value="NZ_AP024355.1"/>
</dbReference>
<name>A0ABN6DX26_9BACT</name>
<evidence type="ECO:0000313" key="3">
    <source>
        <dbReference type="Proteomes" id="UP001319827"/>
    </source>
</evidence>
<dbReference type="Proteomes" id="UP001319827">
    <property type="component" value="Chromosome"/>
</dbReference>
<reference evidence="2 3" key="1">
    <citation type="journal article" date="2016" name="C (Basel)">
        <title>Selective Growth of and Electricity Production by Marine Exoelectrogenic Bacteria in Self-Aggregated Hydrogel of Microbially Reduced Graphene Oxide.</title>
        <authorList>
            <person name="Yoshida N."/>
            <person name="Goto Y."/>
            <person name="Miyata Y."/>
        </authorList>
    </citation>
    <scope>NUCLEOTIDE SEQUENCE [LARGE SCALE GENOMIC DNA]</scope>
    <source>
        <strain evidence="2 3">NIT-T3</strain>
    </source>
</reference>
<evidence type="ECO:0008006" key="4">
    <source>
        <dbReference type="Google" id="ProtNLM"/>
    </source>
</evidence>
<proteinExistence type="inferred from homology"/>
<sequence>MQPAEKKTDRYKTFIGIDCEGNSKRLMAMLRRHIDDPGKSNPFWEKFKEKLDQIAQGTPVNGRQLDELFLIHSYINNIHDFFEEQDDQEALLLLRQVEEECC</sequence>
<reference evidence="2 3" key="2">
    <citation type="journal article" date="2021" name="Int. J. Syst. Evol. Microbiol.">
        <title>Isolation and Polyphasic Characterization of Desulfuromonas versatilis sp. Nov., an Electrogenic Bacteria Capable of Versatile Metabolism Isolated from a Graphene Oxide-Reducing Enrichment Culture.</title>
        <authorList>
            <person name="Xie L."/>
            <person name="Yoshida N."/>
            <person name="Ishii S."/>
            <person name="Meng L."/>
        </authorList>
    </citation>
    <scope>NUCLEOTIDE SEQUENCE [LARGE SCALE GENOMIC DNA]</scope>
    <source>
        <strain evidence="2 3">NIT-T3</strain>
    </source>
</reference>